<dbReference type="PROSITE" id="PS51819">
    <property type="entry name" value="VOC"/>
    <property type="match status" value="1"/>
</dbReference>
<dbReference type="Gene3D" id="3.30.720.110">
    <property type="match status" value="1"/>
</dbReference>
<organism evidence="2 3">
    <name type="scientific">Legionella massiliensis</name>
    <dbReference type="NCBI Taxonomy" id="1034943"/>
    <lineage>
        <taxon>Bacteria</taxon>
        <taxon>Pseudomonadati</taxon>
        <taxon>Pseudomonadota</taxon>
        <taxon>Gammaproteobacteria</taxon>
        <taxon>Legionellales</taxon>
        <taxon>Legionellaceae</taxon>
        <taxon>Legionella</taxon>
    </lineage>
</organism>
<dbReference type="Proteomes" id="UP000044071">
    <property type="component" value="Unassembled WGS sequence"/>
</dbReference>
<dbReference type="STRING" id="1034943.BN59_01526"/>
<dbReference type="InterPro" id="IPR004360">
    <property type="entry name" value="Glyas_Fos-R_dOase_dom"/>
</dbReference>
<dbReference type="eggNOG" id="COG2764">
    <property type="taxonomic scope" value="Bacteria"/>
</dbReference>
<dbReference type="Pfam" id="PF00903">
    <property type="entry name" value="Glyoxalase"/>
    <property type="match status" value="1"/>
</dbReference>
<evidence type="ECO:0000259" key="1">
    <source>
        <dbReference type="PROSITE" id="PS51819"/>
    </source>
</evidence>
<reference evidence="2 3" key="1">
    <citation type="submission" date="2014-06" db="EMBL/GenBank/DDBJ databases">
        <authorList>
            <person name="Urmite Genomes Urmite Genomes"/>
        </authorList>
    </citation>
    <scope>NUCLEOTIDE SEQUENCE [LARGE SCALE GENOMIC DNA]</scope>
</reference>
<dbReference type="EMBL" id="CCSB01000002">
    <property type="protein sequence ID" value="CDZ77244.1"/>
    <property type="molecule type" value="Genomic_DNA"/>
</dbReference>
<name>A0A078KZL5_9GAMM</name>
<evidence type="ECO:0000313" key="2">
    <source>
        <dbReference type="EMBL" id="CDZ77244.1"/>
    </source>
</evidence>
<evidence type="ECO:0000313" key="3">
    <source>
        <dbReference type="Proteomes" id="UP000044071"/>
    </source>
</evidence>
<feature type="domain" description="VOC" evidence="1">
    <location>
        <begin position="1"/>
        <end position="66"/>
    </location>
</feature>
<protein>
    <submittedName>
        <fullName evidence="2">Glyoxalase-like domain protein</fullName>
    </submittedName>
</protein>
<dbReference type="InterPro" id="IPR029068">
    <property type="entry name" value="Glyas_Bleomycin-R_OHBP_Dase"/>
</dbReference>
<dbReference type="AlphaFoldDB" id="A0A078KZL5"/>
<dbReference type="OrthoDB" id="9795306at2"/>
<keyword evidence="3" id="KW-1185">Reference proteome</keyword>
<dbReference type="InterPro" id="IPR037523">
    <property type="entry name" value="VOC_core"/>
</dbReference>
<sequence length="80" mass="9357">MGLSPYASNTKTPVKIYVYCDDLDSRYQKAMDYGLQIVAPLSLQFWGDRVFRVLDPEGYLWEFATTVAERNSDRFQPTFY</sequence>
<gene>
    <name evidence="2" type="ORF">BN59_01526</name>
</gene>
<proteinExistence type="predicted"/>
<dbReference type="SUPFAM" id="SSF54593">
    <property type="entry name" value="Glyoxalase/Bleomycin resistance protein/Dihydroxybiphenyl dioxygenase"/>
    <property type="match status" value="1"/>
</dbReference>
<accession>A0A078KZL5</accession>